<sequence>METDEEPGWEGNIILALGIDYGDRNLCGNILHCDLKDGVLEMEAEEVAFITDFKILVENHYKDMKVYFITEDKEGDIYTTNDAYRKYFHGLPSDYIVVP</sequence>
<accession>A0ABV1FU61</accession>
<name>A0ABV1FU61_9BACT</name>
<gene>
    <name evidence="1" type="ORF">AAAT34_12780</name>
</gene>
<evidence type="ECO:0000313" key="1">
    <source>
        <dbReference type="EMBL" id="MEQ2487908.1"/>
    </source>
</evidence>
<organism evidence="1 2">
    <name type="scientific">Hallella faecis</name>
    <dbReference type="NCBI Taxonomy" id="2841596"/>
    <lineage>
        <taxon>Bacteria</taxon>
        <taxon>Pseudomonadati</taxon>
        <taxon>Bacteroidota</taxon>
        <taxon>Bacteroidia</taxon>
        <taxon>Bacteroidales</taxon>
        <taxon>Prevotellaceae</taxon>
        <taxon>Hallella</taxon>
    </lineage>
</organism>
<dbReference type="Proteomes" id="UP001487296">
    <property type="component" value="Unassembled WGS sequence"/>
</dbReference>
<reference evidence="1 2" key="1">
    <citation type="submission" date="2024-04" db="EMBL/GenBank/DDBJ databases">
        <title>Human intestinal bacterial collection.</title>
        <authorList>
            <person name="Pauvert C."/>
            <person name="Hitch T.C.A."/>
            <person name="Clavel T."/>
        </authorList>
    </citation>
    <scope>NUCLEOTIDE SEQUENCE [LARGE SCALE GENOMIC DNA]</scope>
    <source>
        <strain evidence="1 2">CLA-AA-H145</strain>
    </source>
</reference>
<dbReference type="RefSeq" id="WP_215761004.1">
    <property type="nucleotide sequence ID" value="NZ_JAHKBE010000129.1"/>
</dbReference>
<evidence type="ECO:0000313" key="2">
    <source>
        <dbReference type="Proteomes" id="UP001487296"/>
    </source>
</evidence>
<protein>
    <submittedName>
        <fullName evidence="1">Uncharacterized protein</fullName>
    </submittedName>
</protein>
<dbReference type="EMBL" id="JBBNFP010000125">
    <property type="protein sequence ID" value="MEQ2487908.1"/>
    <property type="molecule type" value="Genomic_DNA"/>
</dbReference>
<comment type="caution">
    <text evidence="1">The sequence shown here is derived from an EMBL/GenBank/DDBJ whole genome shotgun (WGS) entry which is preliminary data.</text>
</comment>
<proteinExistence type="predicted"/>
<keyword evidence="2" id="KW-1185">Reference proteome</keyword>